<evidence type="ECO:0000313" key="1">
    <source>
        <dbReference type="EMBL" id="EMJ96202.1"/>
    </source>
</evidence>
<accession>M6CW90</accession>
<evidence type="ECO:0000313" key="2">
    <source>
        <dbReference type="Proteomes" id="UP000011988"/>
    </source>
</evidence>
<protein>
    <recommendedName>
        <fullName evidence="3">Lipoprotein</fullName>
    </recommendedName>
</protein>
<dbReference type="OrthoDB" id="343280at2"/>
<gene>
    <name evidence="1" type="ORF">LEP1GSC194_0525</name>
</gene>
<dbReference type="NCBIfam" id="NF047473">
    <property type="entry name" value="lipo_LIC11755"/>
    <property type="match status" value="1"/>
</dbReference>
<dbReference type="AlphaFoldDB" id="M6CW90"/>
<proteinExistence type="predicted"/>
<reference evidence="1 2" key="1">
    <citation type="submission" date="2013-01" db="EMBL/GenBank/DDBJ databases">
        <authorList>
            <person name="Harkins D.M."/>
            <person name="Durkin A.S."/>
            <person name="Brinkac L.M."/>
            <person name="Haft D.H."/>
            <person name="Selengut J.D."/>
            <person name="Sanka R."/>
            <person name="DePew J."/>
            <person name="Purushe J."/>
            <person name="Galloway R.L."/>
            <person name="Vinetz J.M."/>
            <person name="Sutton G.G."/>
            <person name="Nierman W.C."/>
            <person name="Fouts D.E."/>
        </authorList>
    </citation>
    <scope>NUCLEOTIDE SEQUENCE [LARGE SCALE GENOMIC DNA]</scope>
    <source>
        <strain evidence="1 2">79601</strain>
    </source>
</reference>
<dbReference type="EMBL" id="ANIK01000028">
    <property type="protein sequence ID" value="EMJ96202.1"/>
    <property type="molecule type" value="Genomic_DNA"/>
</dbReference>
<evidence type="ECO:0008006" key="3">
    <source>
        <dbReference type="Google" id="ProtNLM"/>
    </source>
</evidence>
<sequence>MFPEPYRAEGNMKLKSVFAITLLLFGLDSCRGKGNSAFLFPITNAGEFKLFYEPMNTVVSESEIFEEWKDPSVKIRTAPGIVCLFGGTVSVFGISVCFPDRQGNIELEIQNILKFWNTHFESRTDPTFFDFSNNGQASVEIRQNPDLLEDINEDWFVLSGSKELDRMLKKEKFPEENWVSVFSENSIVRPHSTNAFIGFSILATSGRIRILFSSGDFLSSKNTLVVEIPGDASILSEFFSEIQKQNLRITSLCQSDLPVLSEVFGGTESSIGRFLEFNNPGKDPICFQDLELRTASGTHSLFTGVQFLIPGESILKVETGSVLPGLESVAFSWSDLKKKGNWVLKSKDLERVYENSEKTFSEGGRYYSSEDNFYSICSDFFLSKSLERFCMNPGFAVRNQVATPTSRENAQNVLPFCNADSFQIEEANFTGLYLDGKIDSKQKFIDFEYSGNQICNPNSLSLENDGKEIPVWLESRSLKPGDILTLGKKDFLPENIAVSLSSLTDFEFGKSLLLKDRAVKKIRTLSSDFLETPVLKRTEGSVVSLLLRENTWVAHPISFSQTLLPEIQNSHFMNPGRKTDLADSYRKGFAEISEISWMGSYDGTVSVSADRFIEIDSASVTSKILEVFSGNKSYRFILPLKPGKNVLSIGKLVCFPKVETWIVPELSLGSTGKIRILSADGNAENDWILWDSQGRMGINSVSQKLRRSAVRIRTLSGASVWKNSAFSDPSSRKTSCTGTQASPELENSSLPFFQKEYSENLNSTLNPWISFNFDRRNTNTNSIDVFTFQPNGSVRLSTSPFLNLWSDLKHTILELLNIKKEVLNYLVPVGGEELVGIPGSSGVLISAVYPNPSVSTNEWFTICNRGSEPVDVRSLEIRDSSASDRLVEYSFRFGANLPVGWTNYNPNVWSFADRFLNPGECGYVLSPNFKNESVPFYSATFRKVFTIDKTTTIGNGIGKNEGLDLFQEIQGGFVHIHSYGNQFSPFPFQIDADTDDLILLKPNRSGDSSSDYEVEKKGSL</sequence>
<name>M6CW90_9LEPT</name>
<dbReference type="Proteomes" id="UP000011988">
    <property type="component" value="Unassembled WGS sequence"/>
</dbReference>
<comment type="caution">
    <text evidence="1">The sequence shown here is derived from an EMBL/GenBank/DDBJ whole genome shotgun (WGS) entry which is preliminary data.</text>
</comment>
<organism evidence="1 2">
    <name type="scientific">Leptospira alstonii serovar Sichuan str. 79601</name>
    <dbReference type="NCBI Taxonomy" id="1218565"/>
    <lineage>
        <taxon>Bacteria</taxon>
        <taxon>Pseudomonadati</taxon>
        <taxon>Spirochaetota</taxon>
        <taxon>Spirochaetia</taxon>
        <taxon>Leptospirales</taxon>
        <taxon>Leptospiraceae</taxon>
        <taxon>Leptospira</taxon>
    </lineage>
</organism>
<dbReference type="PATRIC" id="fig|1218565.3.peg.1516"/>